<keyword evidence="1" id="KW-1133">Transmembrane helix</keyword>
<evidence type="ECO:0000313" key="2">
    <source>
        <dbReference type="EMBL" id="KGA13294.1"/>
    </source>
</evidence>
<feature type="transmembrane region" description="Helical" evidence="1">
    <location>
        <begin position="22"/>
        <end position="41"/>
    </location>
</feature>
<dbReference type="InterPro" id="IPR042106">
    <property type="entry name" value="Nuo/plastoQ_OxRdtase_6_NuoJ"/>
</dbReference>
<organism evidence="2">
    <name type="scientific">freshwater metagenome</name>
    <dbReference type="NCBI Taxonomy" id="449393"/>
    <lineage>
        <taxon>unclassified sequences</taxon>
        <taxon>metagenomes</taxon>
        <taxon>ecological metagenomes</taxon>
    </lineage>
</organism>
<dbReference type="PANTHER" id="PTHR33269:SF19">
    <property type="entry name" value="NADH-QUINONE OXIDOREDUCTASE SUBUNIT J"/>
    <property type="match status" value="1"/>
</dbReference>
<keyword evidence="1" id="KW-0472">Membrane</keyword>
<comment type="caution">
    <text evidence="2">The sequence shown here is derived from an EMBL/GenBank/DDBJ whole genome shotgun (WGS) entry which is preliminary data.</text>
</comment>
<feature type="transmembrane region" description="Helical" evidence="1">
    <location>
        <begin position="48"/>
        <end position="69"/>
    </location>
</feature>
<proteinExistence type="predicted"/>
<evidence type="ECO:0008006" key="3">
    <source>
        <dbReference type="Google" id="ProtNLM"/>
    </source>
</evidence>
<dbReference type="Pfam" id="PF00499">
    <property type="entry name" value="Oxidored_q3"/>
    <property type="match status" value="1"/>
</dbReference>
<evidence type="ECO:0000256" key="1">
    <source>
        <dbReference type="SAM" id="Phobius"/>
    </source>
</evidence>
<accession>A0A094PUB9</accession>
<dbReference type="Gene3D" id="1.20.120.1200">
    <property type="entry name" value="NADH-ubiquinone/plastoquinone oxidoreductase chain 6, subunit NuoJ"/>
    <property type="match status" value="1"/>
</dbReference>
<sequence>MVNALIRLAEVSNQESISFEPFVFWICGGLAVIGAIGMLISHKAVHSALWVALTMMNLAVLYVVQFAPFLGVTQVVVYTGAVMMLFLFVLMIVGVDASDSLVETIKGQRRIGILAGVILVSALVLLLGNSFSIQSAQLSDADSIYGGNVQGIAALLFGKYVLIFELTSALLITAALGAMILAHKERTSPRKTQANMAKELFASGNYQGPLPSPGVYARHNSVDTPALLPDGSVSEISIPGPIVARGVTKKINQSDLNEVQIISEGLGLVSSEEDDKQ</sequence>
<feature type="transmembrane region" description="Helical" evidence="1">
    <location>
        <begin position="152"/>
        <end position="181"/>
    </location>
</feature>
<feature type="transmembrane region" description="Helical" evidence="1">
    <location>
        <begin position="111"/>
        <end position="132"/>
    </location>
</feature>
<dbReference type="GO" id="GO:0008137">
    <property type="term" value="F:NADH dehydrogenase (ubiquinone) activity"/>
    <property type="evidence" value="ECO:0007669"/>
    <property type="project" value="InterPro"/>
</dbReference>
<dbReference type="AlphaFoldDB" id="A0A094PUB9"/>
<feature type="transmembrane region" description="Helical" evidence="1">
    <location>
        <begin position="75"/>
        <end position="99"/>
    </location>
</feature>
<dbReference type="PANTHER" id="PTHR33269">
    <property type="entry name" value="NADH-UBIQUINONE OXIDOREDUCTASE CHAIN 6"/>
    <property type="match status" value="1"/>
</dbReference>
<reference evidence="2" key="1">
    <citation type="submission" date="2014-06" db="EMBL/GenBank/DDBJ databases">
        <title>Key roles for freshwater Actinobacteria revealed by deep metagenomic sequencing.</title>
        <authorList>
            <person name="Ghai R."/>
            <person name="Mizuno C.M."/>
            <person name="Picazo A."/>
            <person name="Camacho A."/>
            <person name="Rodriguez-Valera F."/>
        </authorList>
    </citation>
    <scope>NUCLEOTIDE SEQUENCE</scope>
</reference>
<dbReference type="InterPro" id="IPR001457">
    <property type="entry name" value="NADH_UbQ/plastoQ_OxRdtase_su6"/>
</dbReference>
<dbReference type="EMBL" id="JNSL01000193">
    <property type="protein sequence ID" value="KGA13294.1"/>
    <property type="molecule type" value="Genomic_DNA"/>
</dbReference>
<protein>
    <recommendedName>
        <fullName evidence="3">NADH-quinone oxidoreductase subunit J</fullName>
    </recommendedName>
</protein>
<keyword evidence="1" id="KW-0812">Transmembrane</keyword>
<gene>
    <name evidence="2" type="ORF">GM51_20130</name>
</gene>
<name>A0A094PUB9_9ZZZZ</name>
<dbReference type="NCBIfam" id="NF005165">
    <property type="entry name" value="PRK06638.1-5"/>
    <property type="match status" value="1"/>
</dbReference>